<gene>
    <name evidence="2" type="ORF">Tco_0819293</name>
</gene>
<protein>
    <submittedName>
        <fullName evidence="2">Uncharacterized protein</fullName>
    </submittedName>
</protein>
<reference evidence="2" key="1">
    <citation type="journal article" date="2022" name="Int. J. Mol. Sci.">
        <title>Draft Genome of Tanacetum Coccineum: Genomic Comparison of Closely Related Tanacetum-Family Plants.</title>
        <authorList>
            <person name="Yamashiro T."/>
            <person name="Shiraishi A."/>
            <person name="Nakayama K."/>
            <person name="Satake H."/>
        </authorList>
    </citation>
    <scope>NUCLEOTIDE SEQUENCE</scope>
</reference>
<name>A0ABQ5AAH3_9ASTR</name>
<reference evidence="2" key="2">
    <citation type="submission" date="2022-01" db="EMBL/GenBank/DDBJ databases">
        <authorList>
            <person name="Yamashiro T."/>
            <person name="Shiraishi A."/>
            <person name="Satake H."/>
            <person name="Nakayama K."/>
        </authorList>
    </citation>
    <scope>NUCLEOTIDE SEQUENCE</scope>
</reference>
<accession>A0ABQ5AAH3</accession>
<comment type="caution">
    <text evidence="2">The sequence shown here is derived from an EMBL/GenBank/DDBJ whole genome shotgun (WGS) entry which is preliminary data.</text>
</comment>
<organism evidence="2 3">
    <name type="scientific">Tanacetum coccineum</name>
    <dbReference type="NCBI Taxonomy" id="301880"/>
    <lineage>
        <taxon>Eukaryota</taxon>
        <taxon>Viridiplantae</taxon>
        <taxon>Streptophyta</taxon>
        <taxon>Embryophyta</taxon>
        <taxon>Tracheophyta</taxon>
        <taxon>Spermatophyta</taxon>
        <taxon>Magnoliopsida</taxon>
        <taxon>eudicotyledons</taxon>
        <taxon>Gunneridae</taxon>
        <taxon>Pentapetalae</taxon>
        <taxon>asterids</taxon>
        <taxon>campanulids</taxon>
        <taxon>Asterales</taxon>
        <taxon>Asteraceae</taxon>
        <taxon>Asteroideae</taxon>
        <taxon>Anthemideae</taxon>
        <taxon>Anthemidinae</taxon>
        <taxon>Tanacetum</taxon>
    </lineage>
</organism>
<dbReference type="Proteomes" id="UP001151760">
    <property type="component" value="Unassembled WGS sequence"/>
</dbReference>
<evidence type="ECO:0000313" key="3">
    <source>
        <dbReference type="Proteomes" id="UP001151760"/>
    </source>
</evidence>
<evidence type="ECO:0000313" key="2">
    <source>
        <dbReference type="EMBL" id="GJS98123.1"/>
    </source>
</evidence>
<proteinExistence type="predicted"/>
<keyword evidence="3" id="KW-1185">Reference proteome</keyword>
<dbReference type="EMBL" id="BQNB010012018">
    <property type="protein sequence ID" value="GJS98123.1"/>
    <property type="molecule type" value="Genomic_DNA"/>
</dbReference>
<evidence type="ECO:0000256" key="1">
    <source>
        <dbReference type="SAM" id="MobiDB-lite"/>
    </source>
</evidence>
<feature type="region of interest" description="Disordered" evidence="1">
    <location>
        <begin position="41"/>
        <end position="66"/>
    </location>
</feature>
<sequence>MSSSLSSSHATVTYTFISSDTDLPSWGILLLEAYESKPDAPFSPVHAPEDPKYLAPSNDDITPTEDQPLPASPIALLPGYIVDSEPIEDDFEEDPADRGGGALAPTDSALPVPDMFPHLRRRNLLIPISLLLHHHHYILLFHYLRLVFIVEYASTPTPPLPPPSSLTPLSSTLLLIPSPPFTLPSPDRKDAIPEADMPPRKRTCFTAPSHRYDNEESYTRYQDAHDDQALLQAHISTLTKERQYFCFLTVSYEREARYACQTWDNS</sequence>